<organism evidence="2 3">
    <name type="scientific">Streptodolium elevatio</name>
    <dbReference type="NCBI Taxonomy" id="3157996"/>
    <lineage>
        <taxon>Bacteria</taxon>
        <taxon>Bacillati</taxon>
        <taxon>Actinomycetota</taxon>
        <taxon>Actinomycetes</taxon>
        <taxon>Kitasatosporales</taxon>
        <taxon>Streptomycetaceae</taxon>
        <taxon>Streptodolium</taxon>
    </lineage>
</organism>
<reference evidence="2 3" key="1">
    <citation type="submission" date="2024-06" db="EMBL/GenBank/DDBJ databases">
        <title>The Natural Products Discovery Center: Release of the First 8490 Sequenced Strains for Exploring Actinobacteria Biosynthetic Diversity.</title>
        <authorList>
            <person name="Kalkreuter E."/>
            <person name="Kautsar S.A."/>
            <person name="Yang D."/>
            <person name="Bader C.D."/>
            <person name="Teijaro C.N."/>
            <person name="Fluegel L."/>
            <person name="Davis C.M."/>
            <person name="Simpson J.R."/>
            <person name="Lauterbach L."/>
            <person name="Steele A.D."/>
            <person name="Gui C."/>
            <person name="Meng S."/>
            <person name="Li G."/>
            <person name="Viehrig K."/>
            <person name="Ye F."/>
            <person name="Su P."/>
            <person name="Kiefer A.F."/>
            <person name="Nichols A."/>
            <person name="Cepeda A.J."/>
            <person name="Yan W."/>
            <person name="Fan B."/>
            <person name="Jiang Y."/>
            <person name="Adhikari A."/>
            <person name="Zheng C.-J."/>
            <person name="Schuster L."/>
            <person name="Cowan T.M."/>
            <person name="Smanski M.J."/>
            <person name="Chevrette M.G."/>
            <person name="De Carvalho L.P.S."/>
            <person name="Shen B."/>
        </authorList>
    </citation>
    <scope>NUCLEOTIDE SEQUENCE [LARGE SCALE GENOMIC DNA]</scope>
    <source>
        <strain evidence="2 3">NPDC048946</strain>
    </source>
</reference>
<dbReference type="RefSeq" id="WP_358363967.1">
    <property type="nucleotide sequence ID" value="NZ_JBEZFP010000193.1"/>
</dbReference>
<protein>
    <submittedName>
        <fullName evidence="2">Uncharacterized protein</fullName>
    </submittedName>
</protein>
<accession>A0ABV3DVC9</accession>
<dbReference type="EMBL" id="JBEZFP010000193">
    <property type="protein sequence ID" value="MEU8139703.1"/>
    <property type="molecule type" value="Genomic_DNA"/>
</dbReference>
<name>A0ABV3DVC9_9ACTN</name>
<feature type="region of interest" description="Disordered" evidence="1">
    <location>
        <begin position="64"/>
        <end position="85"/>
    </location>
</feature>
<comment type="caution">
    <text evidence="2">The sequence shown here is derived from an EMBL/GenBank/DDBJ whole genome shotgun (WGS) entry which is preliminary data.</text>
</comment>
<evidence type="ECO:0000256" key="1">
    <source>
        <dbReference type="SAM" id="MobiDB-lite"/>
    </source>
</evidence>
<proteinExistence type="predicted"/>
<evidence type="ECO:0000313" key="2">
    <source>
        <dbReference type="EMBL" id="MEU8139703.1"/>
    </source>
</evidence>
<evidence type="ECO:0000313" key="3">
    <source>
        <dbReference type="Proteomes" id="UP001551482"/>
    </source>
</evidence>
<keyword evidence="3" id="KW-1185">Reference proteome</keyword>
<sequence length="85" mass="8814">MNVTPNVAASALVPLHLDYATAVEGSVPDGVTTFDQERQVTLFDGVPFSKTDPGIRSQVTTSNIRSDGVQGAIDAGQPDDATPNA</sequence>
<dbReference type="Proteomes" id="UP001551482">
    <property type="component" value="Unassembled WGS sequence"/>
</dbReference>
<gene>
    <name evidence="2" type="ORF">AB0C36_40200</name>
</gene>